<feature type="transmembrane region" description="Helical" evidence="1">
    <location>
        <begin position="20"/>
        <end position="40"/>
    </location>
</feature>
<dbReference type="AlphaFoldDB" id="A0A362X3E7"/>
<feature type="transmembrane region" description="Helical" evidence="1">
    <location>
        <begin position="111"/>
        <end position="132"/>
    </location>
</feature>
<reference evidence="2 3" key="1">
    <citation type="submission" date="2018-02" db="EMBL/GenBank/DDBJ databases">
        <title>Genomic Encyclopedia of Archaeal and Bacterial Type Strains, Phase II (KMG-II): from individual species to whole genera.</title>
        <authorList>
            <person name="Goeker M."/>
        </authorList>
    </citation>
    <scope>NUCLEOTIDE SEQUENCE [LARGE SCALE GENOMIC DNA]</scope>
    <source>
        <strain evidence="2 3">DSM 21165</strain>
    </source>
</reference>
<dbReference type="Proteomes" id="UP000251545">
    <property type="component" value="Unassembled WGS sequence"/>
</dbReference>
<feature type="transmembrane region" description="Helical" evidence="1">
    <location>
        <begin position="67"/>
        <end position="90"/>
    </location>
</feature>
<dbReference type="RefSeq" id="WP_105472422.1">
    <property type="nucleotide sequence ID" value="NZ_PVEO01000001.1"/>
</dbReference>
<accession>A0A362X3E7</accession>
<comment type="caution">
    <text evidence="2">The sequence shown here is derived from an EMBL/GenBank/DDBJ whole genome shotgun (WGS) entry which is preliminary data.</text>
</comment>
<evidence type="ECO:0000313" key="2">
    <source>
        <dbReference type="EMBL" id="PQV51405.1"/>
    </source>
</evidence>
<evidence type="ECO:0000313" key="3">
    <source>
        <dbReference type="Proteomes" id="UP000251545"/>
    </source>
</evidence>
<evidence type="ECO:0000256" key="1">
    <source>
        <dbReference type="SAM" id="Phobius"/>
    </source>
</evidence>
<sequence>MKATYHNIVKYIYRLENKIAFYPTILSLLGMFFAMFMYYLEGLNISKYIFDHLPWLLIKNVETARTILATFIGGLISIMVFSFSMVMILLNQASSNYSPRVLPGLISNRRHQVVLGIYNSCLLYCIFTLIAIKGSTGNKYELAGFSILLAIVFMIFCLGAFIYFIHSISQEIQINNIMSAIHKKAKKRLCKLIDSEKGEISNFPDSTNWHVIVSKTSGYIEDISLEAISEKLKIKNAKAEILVYKGEYVFKSKPIIKVSEEFEEAAQEDICSGFHFSKSELIEDNYLLAFKQLTEIIVKAMSPGINDPGTAINAIDYLTELLMLRMQKKDFSYYYDATDAQVISTNSISFKSLLYNVMCAVRTYCKHDIILVQKLLGMFNNLMETSKIANINYRSVVLHELDSLHEDISHVIKNKNDLEVLELEITAIKNKF</sequence>
<protein>
    <submittedName>
        <fullName evidence="2">Putative membrane protein</fullName>
    </submittedName>
</protein>
<keyword evidence="1" id="KW-0472">Membrane</keyword>
<dbReference type="InterPro" id="IPR018723">
    <property type="entry name" value="DUF2254_membrane"/>
</dbReference>
<gene>
    <name evidence="2" type="ORF">CLV33_101328</name>
</gene>
<name>A0A362X3E7_9FLAO</name>
<keyword evidence="1" id="KW-0812">Transmembrane</keyword>
<organism evidence="2 3">
    <name type="scientific">Jejuia pallidilutea</name>
    <dbReference type="NCBI Taxonomy" id="504487"/>
    <lineage>
        <taxon>Bacteria</taxon>
        <taxon>Pseudomonadati</taxon>
        <taxon>Bacteroidota</taxon>
        <taxon>Flavobacteriia</taxon>
        <taxon>Flavobacteriales</taxon>
        <taxon>Flavobacteriaceae</taxon>
        <taxon>Jejuia</taxon>
    </lineage>
</organism>
<feature type="transmembrane region" description="Helical" evidence="1">
    <location>
        <begin position="144"/>
        <end position="165"/>
    </location>
</feature>
<dbReference type="Pfam" id="PF10011">
    <property type="entry name" value="DUF2254"/>
    <property type="match status" value="1"/>
</dbReference>
<dbReference type="EMBL" id="PVEO01000001">
    <property type="protein sequence ID" value="PQV51405.1"/>
    <property type="molecule type" value="Genomic_DNA"/>
</dbReference>
<keyword evidence="1" id="KW-1133">Transmembrane helix</keyword>
<proteinExistence type="predicted"/>